<evidence type="ECO:0000313" key="1">
    <source>
        <dbReference type="EMBL" id="KUN65686.1"/>
    </source>
</evidence>
<dbReference type="EMBL" id="LMWV01000017">
    <property type="protein sequence ID" value="KUN65686.1"/>
    <property type="molecule type" value="Genomic_DNA"/>
</dbReference>
<reference evidence="1 2" key="1">
    <citation type="submission" date="2015-10" db="EMBL/GenBank/DDBJ databases">
        <title>Draft genome sequence of Streptomyces griseorubiginosus DSM 40469, type strain for the species Streptomyces griseorubiginosus.</title>
        <authorList>
            <person name="Ruckert C."/>
            <person name="Winkler A."/>
            <person name="Kalinowski J."/>
            <person name="Kampfer P."/>
            <person name="Glaeser S."/>
        </authorList>
    </citation>
    <scope>NUCLEOTIDE SEQUENCE [LARGE SCALE GENOMIC DNA]</scope>
    <source>
        <strain evidence="1 2">DSM 40469</strain>
    </source>
</reference>
<dbReference type="AlphaFoldDB" id="A0A117R1C9"/>
<keyword evidence="2" id="KW-1185">Reference proteome</keyword>
<dbReference type="Proteomes" id="UP000054375">
    <property type="component" value="Unassembled WGS sequence"/>
</dbReference>
<evidence type="ECO:0000313" key="2">
    <source>
        <dbReference type="Proteomes" id="UP000054375"/>
    </source>
</evidence>
<comment type="caution">
    <text evidence="1">The sequence shown here is derived from an EMBL/GenBank/DDBJ whole genome shotgun (WGS) entry which is preliminary data.</text>
</comment>
<sequence>MLFGSRAGFALEFHVEQDPSLLCVDVFVGGVHVNTWDNAFYPPLLVKKLKDELARLRTPSPWPAGSTSPSGEDLARWEFLEWGECTDQVIAFASPDGDLVHLTCRIREEGEPGQGAVARSESAEASVSRTALVEALEGALALSEREWSARLAALTGRAR</sequence>
<gene>
    <name evidence="1" type="ORF">AQJ54_22415</name>
</gene>
<accession>A0A117R1C9</accession>
<proteinExistence type="predicted"/>
<name>A0A117R1C9_9ACTN</name>
<organism evidence="1 2">
    <name type="scientific">Streptomyces griseorubiginosus</name>
    <dbReference type="NCBI Taxonomy" id="67304"/>
    <lineage>
        <taxon>Bacteria</taxon>
        <taxon>Bacillati</taxon>
        <taxon>Actinomycetota</taxon>
        <taxon>Actinomycetes</taxon>
        <taxon>Kitasatosporales</taxon>
        <taxon>Streptomycetaceae</taxon>
        <taxon>Streptomyces</taxon>
    </lineage>
</organism>
<protein>
    <submittedName>
        <fullName evidence="1">Uncharacterized protein</fullName>
    </submittedName>
</protein>